<dbReference type="EMBL" id="JXXR01000017">
    <property type="protein sequence ID" value="KJY70572.1"/>
    <property type="molecule type" value="Genomic_DNA"/>
</dbReference>
<organism evidence="1">
    <name type="scientific">Vibrio coralliilyticus</name>
    <dbReference type="NCBI Taxonomy" id="190893"/>
    <lineage>
        <taxon>Bacteria</taxon>
        <taxon>Pseudomonadati</taxon>
        <taxon>Pseudomonadota</taxon>
        <taxon>Gammaproteobacteria</taxon>
        <taxon>Vibrionales</taxon>
        <taxon>Vibrionaceae</taxon>
        <taxon>Vibrio</taxon>
    </lineage>
</organism>
<proteinExistence type="predicted"/>
<sequence>MNNNLFKSLIVFSLVGCSTAPQYQIGSDSAQSFSIEEIVDKSKTPVQLDAANQQLLEDKLSEVLSFCLPRLSGYEAKSEQQAKQAYWLSMSGLVAGSIAVPALTAASAASNAAWIAGLGGWAGATNFASQNLKESGLSGAAVASTRNEIVNKVTSQIEIAADSSQTFENRRNALMKARASCIMYEISVPAVVTE</sequence>
<accession>A0A837G588</accession>
<reference evidence="1" key="1">
    <citation type="journal article" date="2015" name="BMC Genomics">
        <title>Genome mining reveals unlocked bioactive potential of marine Gram-negative bacteria.</title>
        <authorList>
            <person name="Machado H."/>
            <person name="Sonnenschein E.C."/>
            <person name="Melchiorsen J."/>
            <person name="Gram L."/>
        </authorList>
    </citation>
    <scope>NUCLEOTIDE SEQUENCE</scope>
    <source>
        <strain evidence="1">S2052</strain>
    </source>
</reference>
<dbReference type="AlphaFoldDB" id="A0A837G588"/>
<protein>
    <submittedName>
        <fullName evidence="1">Uncharacterized protein</fullName>
    </submittedName>
</protein>
<comment type="caution">
    <text evidence="1">The sequence shown here is derived from an EMBL/GenBank/DDBJ whole genome shotgun (WGS) entry which is preliminary data.</text>
</comment>
<dbReference type="RefSeq" id="WP_025536667.1">
    <property type="nucleotide sequence ID" value="NZ_CP063051.1"/>
</dbReference>
<name>A0A837G588_9VIBR</name>
<gene>
    <name evidence="1" type="ORF">TW71_17065</name>
</gene>
<evidence type="ECO:0000313" key="1">
    <source>
        <dbReference type="EMBL" id="KJY70572.1"/>
    </source>
</evidence>